<proteinExistence type="predicted"/>
<reference evidence="1 2" key="1">
    <citation type="submission" date="2020-07" db="EMBL/GenBank/DDBJ databases">
        <title>Halosimplex pelagicum sp. nov. and Halosimplex rubrum sp. nov., isolated from salted brown alga Laminaria, and emended description of the genus Halosimplex.</title>
        <authorList>
            <person name="Cui H."/>
        </authorList>
    </citation>
    <scope>NUCLEOTIDE SEQUENCE [LARGE SCALE GENOMIC DNA]</scope>
    <source>
        <strain evidence="1 2">R27</strain>
    </source>
</reference>
<organism evidence="1 2">
    <name type="scientific">Halosimplex rubrum</name>
    <dbReference type="NCBI Taxonomy" id="869889"/>
    <lineage>
        <taxon>Archaea</taxon>
        <taxon>Methanobacteriati</taxon>
        <taxon>Methanobacteriota</taxon>
        <taxon>Stenosarchaea group</taxon>
        <taxon>Halobacteria</taxon>
        <taxon>Halobacteriales</taxon>
        <taxon>Haloarculaceae</taxon>
        <taxon>Halosimplex</taxon>
    </lineage>
</organism>
<dbReference type="OrthoDB" id="350156at2157"/>
<gene>
    <name evidence="1" type="ORF">HZS55_15970</name>
</gene>
<name>A0A7D5TQA3_9EURY</name>
<sequence>MSGTDRPAVCVDTLDYDGSETHDDSIEGEVTRDYYVCPNCGHPIATWMDCPECLWYDSDVWARTLSEGGESA</sequence>
<dbReference type="GeneID" id="56079391"/>
<dbReference type="RefSeq" id="WP_179908573.1">
    <property type="nucleotide sequence ID" value="NZ_CP058910.1"/>
</dbReference>
<dbReference type="AlphaFoldDB" id="A0A7D5TQA3"/>
<protein>
    <submittedName>
        <fullName evidence="1">Uncharacterized protein</fullName>
    </submittedName>
</protein>
<accession>A0A7D5TQA3</accession>
<evidence type="ECO:0000313" key="2">
    <source>
        <dbReference type="Proteomes" id="UP000509667"/>
    </source>
</evidence>
<keyword evidence="2" id="KW-1185">Reference proteome</keyword>
<dbReference type="EMBL" id="CP058910">
    <property type="protein sequence ID" value="QLH78694.1"/>
    <property type="molecule type" value="Genomic_DNA"/>
</dbReference>
<dbReference type="KEGG" id="hrr:HZS55_15970"/>
<evidence type="ECO:0000313" key="1">
    <source>
        <dbReference type="EMBL" id="QLH78694.1"/>
    </source>
</evidence>
<dbReference type="Proteomes" id="UP000509667">
    <property type="component" value="Chromosome"/>
</dbReference>